<evidence type="ECO:0000259" key="1">
    <source>
        <dbReference type="Pfam" id="PF17900"/>
    </source>
</evidence>
<feature type="non-terminal residue" evidence="2">
    <location>
        <position position="1"/>
    </location>
</feature>
<dbReference type="PANTHER" id="PTHR11533">
    <property type="entry name" value="PROTEASE M1 ZINC METALLOPROTEASE"/>
    <property type="match status" value="1"/>
</dbReference>
<dbReference type="InterPro" id="IPR045357">
    <property type="entry name" value="Aminopeptidase_N-like_N"/>
</dbReference>
<dbReference type="InterPro" id="IPR050344">
    <property type="entry name" value="Peptidase_M1_aminopeptidases"/>
</dbReference>
<dbReference type="EMBL" id="CAJVCH010014101">
    <property type="protein sequence ID" value="CAG7677336.1"/>
    <property type="molecule type" value="Genomic_DNA"/>
</dbReference>
<feature type="domain" description="Aminopeptidase N-like N-terminal" evidence="1">
    <location>
        <begin position="1"/>
        <end position="67"/>
    </location>
</feature>
<gene>
    <name evidence="2" type="ORF">AFUS01_LOCUS2456</name>
</gene>
<dbReference type="GO" id="GO:0005737">
    <property type="term" value="C:cytoplasm"/>
    <property type="evidence" value="ECO:0007669"/>
    <property type="project" value="TreeGrafter"/>
</dbReference>
<reference evidence="2" key="1">
    <citation type="submission" date="2021-06" db="EMBL/GenBank/DDBJ databases">
        <authorList>
            <person name="Hodson N. C."/>
            <person name="Mongue J. A."/>
            <person name="Jaron S. K."/>
        </authorList>
    </citation>
    <scope>NUCLEOTIDE SEQUENCE</scope>
</reference>
<dbReference type="GO" id="GO:0005615">
    <property type="term" value="C:extracellular space"/>
    <property type="evidence" value="ECO:0007669"/>
    <property type="project" value="TreeGrafter"/>
</dbReference>
<dbReference type="PANTHER" id="PTHR11533:SF294">
    <property type="entry name" value="THYROTROPIN-RELEASING HORMONE-DEGRADING ECTOENZYME"/>
    <property type="match status" value="1"/>
</dbReference>
<dbReference type="GO" id="GO:0016020">
    <property type="term" value="C:membrane"/>
    <property type="evidence" value="ECO:0007669"/>
    <property type="project" value="TreeGrafter"/>
</dbReference>
<comment type="caution">
    <text evidence="2">The sequence shown here is derived from an EMBL/GenBank/DDBJ whole genome shotgun (WGS) entry which is preliminary data.</text>
</comment>
<sequence>MEPTRARKAFPCFDEPGLKAQFIIRLGRRSNYHSLSNTVINKTEDIPEMPGWVWDIYEETVPMSTYLVAA</sequence>
<name>A0A8J2J5A7_9HEXA</name>
<evidence type="ECO:0000313" key="2">
    <source>
        <dbReference type="EMBL" id="CAG7677336.1"/>
    </source>
</evidence>
<organism evidence="2 3">
    <name type="scientific">Allacma fusca</name>
    <dbReference type="NCBI Taxonomy" id="39272"/>
    <lineage>
        <taxon>Eukaryota</taxon>
        <taxon>Metazoa</taxon>
        <taxon>Ecdysozoa</taxon>
        <taxon>Arthropoda</taxon>
        <taxon>Hexapoda</taxon>
        <taxon>Collembola</taxon>
        <taxon>Symphypleona</taxon>
        <taxon>Sminthuridae</taxon>
        <taxon>Allacma</taxon>
    </lineage>
</organism>
<accession>A0A8J2J5A7</accession>
<dbReference type="GO" id="GO:0043171">
    <property type="term" value="P:peptide catabolic process"/>
    <property type="evidence" value="ECO:0007669"/>
    <property type="project" value="TreeGrafter"/>
</dbReference>
<dbReference type="GO" id="GO:0070006">
    <property type="term" value="F:metalloaminopeptidase activity"/>
    <property type="evidence" value="ECO:0007669"/>
    <property type="project" value="TreeGrafter"/>
</dbReference>
<proteinExistence type="predicted"/>
<dbReference type="GO" id="GO:0042277">
    <property type="term" value="F:peptide binding"/>
    <property type="evidence" value="ECO:0007669"/>
    <property type="project" value="TreeGrafter"/>
</dbReference>
<dbReference type="OrthoDB" id="7699989at2759"/>
<dbReference type="GO" id="GO:0006508">
    <property type="term" value="P:proteolysis"/>
    <property type="evidence" value="ECO:0007669"/>
    <property type="project" value="TreeGrafter"/>
</dbReference>
<keyword evidence="3" id="KW-1185">Reference proteome</keyword>
<evidence type="ECO:0000313" key="3">
    <source>
        <dbReference type="Proteomes" id="UP000708208"/>
    </source>
</evidence>
<dbReference type="GO" id="GO:0008270">
    <property type="term" value="F:zinc ion binding"/>
    <property type="evidence" value="ECO:0007669"/>
    <property type="project" value="TreeGrafter"/>
</dbReference>
<dbReference type="Pfam" id="PF17900">
    <property type="entry name" value="Peptidase_M1_N"/>
    <property type="match status" value="1"/>
</dbReference>
<protein>
    <recommendedName>
        <fullName evidence="1">Aminopeptidase N-like N-terminal domain-containing protein</fullName>
    </recommendedName>
</protein>
<dbReference type="AlphaFoldDB" id="A0A8J2J5A7"/>
<dbReference type="Proteomes" id="UP000708208">
    <property type="component" value="Unassembled WGS sequence"/>
</dbReference>